<dbReference type="Pfam" id="PF09977">
    <property type="entry name" value="Tad_C"/>
    <property type="match status" value="1"/>
</dbReference>
<name>A0A1H9JP28_9GAMM</name>
<keyword evidence="1" id="KW-0812">Transmembrane</keyword>
<proteinExistence type="predicted"/>
<organism evidence="3 4">
    <name type="scientific">Solimonas aquatica</name>
    <dbReference type="NCBI Taxonomy" id="489703"/>
    <lineage>
        <taxon>Bacteria</taxon>
        <taxon>Pseudomonadati</taxon>
        <taxon>Pseudomonadota</taxon>
        <taxon>Gammaproteobacteria</taxon>
        <taxon>Nevskiales</taxon>
        <taxon>Nevskiaceae</taxon>
        <taxon>Solimonas</taxon>
    </lineage>
</organism>
<accession>A0A1H9JP28</accession>
<evidence type="ECO:0000256" key="1">
    <source>
        <dbReference type="SAM" id="Phobius"/>
    </source>
</evidence>
<evidence type="ECO:0000313" key="4">
    <source>
        <dbReference type="Proteomes" id="UP000199233"/>
    </source>
</evidence>
<dbReference type="AlphaFoldDB" id="A0A1H9JP28"/>
<keyword evidence="4" id="KW-1185">Reference proteome</keyword>
<dbReference type="InterPro" id="IPR018705">
    <property type="entry name" value="DUF2134_membrane"/>
</dbReference>
<dbReference type="STRING" id="489703.SAMN04488038_11210"/>
<sequence>MPAFMNFFSAIRAQRRRQGGSVIVFAAIGLSAVVILLSLADIGTMYFYRREFQKAADLAALAGAKSLQTSCAAAQTAASSNASQNLGSRSYATTVDCGVWNSSAGTMFSTPGTGTQNAVRVTISGTPPRFLMGGRAMSAYAIAISNVPLANLTIRSALVSIDSSKGALLNSLLGNMLGGALNLSLASWQGLVNANVNLLSYMDALALRLGVSAGNYAQVLSTNTTLGTLLGAMVDAMGSGSTAGIAVNSLIGSIGGTVGSINNLTLGSLLSLQSGLQQTGLAMDLNALQLAQAMVQLANYNSSINVSVPINLIGLAAATVTARIIQPPQISATGNPALAKANPTGSNKIYVRDAQVRVLISVSLSSALTSLVSGLTTAVSNLVSPVTDLLNNLLHLNLVAVLSCLVLCTQTGVDIQILSPPFRIDVNVDAGAGSAYVTDYSCDNAGTNKSLTVAANTSALALRIGKMGTSDADAISKVFASSAAPTVSPVPLVDIGTVTKTCTLLAICFSGARVPFAGGGIGLQTDTSVAASSATLNYVAPAASNLPTLKEDPYYQTINSSNIVSSLSATLAGAGIQIYQPTSPVSGLGLVISLVGTTLDTIKPLLQTAVATVLSPLLDPLVNTLLNTLGVTLAQTDVGARMTCNSGATLVN</sequence>
<keyword evidence="1" id="KW-1133">Transmembrane helix</keyword>
<feature type="transmembrane region" description="Helical" evidence="1">
    <location>
        <begin position="21"/>
        <end position="48"/>
    </location>
</feature>
<dbReference type="Proteomes" id="UP000199233">
    <property type="component" value="Unassembled WGS sequence"/>
</dbReference>
<evidence type="ECO:0000259" key="2">
    <source>
        <dbReference type="Pfam" id="PF09977"/>
    </source>
</evidence>
<evidence type="ECO:0000313" key="3">
    <source>
        <dbReference type="EMBL" id="SEQ88539.1"/>
    </source>
</evidence>
<keyword evidence="1" id="KW-0472">Membrane</keyword>
<feature type="domain" description="DUF2134" evidence="2">
    <location>
        <begin position="62"/>
        <end position="143"/>
    </location>
</feature>
<gene>
    <name evidence="3" type="ORF">SAMN04488038_11210</name>
</gene>
<reference evidence="3 4" key="1">
    <citation type="submission" date="2016-10" db="EMBL/GenBank/DDBJ databases">
        <authorList>
            <person name="de Groot N.N."/>
        </authorList>
    </citation>
    <scope>NUCLEOTIDE SEQUENCE [LARGE SCALE GENOMIC DNA]</scope>
    <source>
        <strain evidence="3 4">DSM 25927</strain>
    </source>
</reference>
<dbReference type="EMBL" id="FOFS01000012">
    <property type="protein sequence ID" value="SEQ88539.1"/>
    <property type="molecule type" value="Genomic_DNA"/>
</dbReference>
<protein>
    <submittedName>
        <fullName evidence="3">Putative Tad-like Flp pilus-assembly</fullName>
    </submittedName>
</protein>